<evidence type="ECO:0000313" key="11">
    <source>
        <dbReference type="EMBL" id="SFK31038.1"/>
    </source>
</evidence>
<dbReference type="AlphaFoldDB" id="A0A1I3YGP2"/>
<dbReference type="Proteomes" id="UP000198915">
    <property type="component" value="Unassembled WGS sequence"/>
</dbReference>
<dbReference type="InterPro" id="IPR000515">
    <property type="entry name" value="MetI-like"/>
</dbReference>
<name>A0A1I3YGP2_9BACL</name>
<dbReference type="InterPro" id="IPR010065">
    <property type="entry name" value="AA_ABC_transptr_permease_3TM"/>
</dbReference>
<feature type="transmembrane region" description="Helical" evidence="9">
    <location>
        <begin position="56"/>
        <end position="80"/>
    </location>
</feature>
<dbReference type="EMBL" id="FORT01000011">
    <property type="protein sequence ID" value="SFK31038.1"/>
    <property type="molecule type" value="Genomic_DNA"/>
</dbReference>
<keyword evidence="12" id="KW-1185">Reference proteome</keyword>
<evidence type="ECO:0000256" key="7">
    <source>
        <dbReference type="ARBA" id="ARBA00022989"/>
    </source>
</evidence>
<dbReference type="FunFam" id="1.10.3720.10:FF:000033">
    <property type="entry name" value="Polar amino acid ABC transporter permease"/>
    <property type="match status" value="1"/>
</dbReference>
<keyword evidence="5 9" id="KW-0812">Transmembrane</keyword>
<dbReference type="PANTHER" id="PTHR30614">
    <property type="entry name" value="MEMBRANE COMPONENT OF AMINO ACID ABC TRANSPORTER"/>
    <property type="match status" value="1"/>
</dbReference>
<keyword evidence="8 9" id="KW-0472">Membrane</keyword>
<keyword evidence="3 9" id="KW-0813">Transport</keyword>
<dbReference type="Pfam" id="PF00528">
    <property type="entry name" value="BPD_transp_1"/>
    <property type="match status" value="1"/>
</dbReference>
<dbReference type="STRING" id="1884381.SAMN05518846_111131"/>
<comment type="subcellular location">
    <subcellularLocation>
        <location evidence="1 9">Cell membrane</location>
        <topology evidence="1 9">Multi-pass membrane protein</topology>
    </subcellularLocation>
</comment>
<feature type="transmembrane region" description="Helical" evidence="9">
    <location>
        <begin position="191"/>
        <end position="213"/>
    </location>
</feature>
<keyword evidence="7 9" id="KW-1133">Transmembrane helix</keyword>
<dbReference type="InterPro" id="IPR043429">
    <property type="entry name" value="ArtM/GltK/GlnP/TcyL/YhdX-like"/>
</dbReference>
<comment type="similarity">
    <text evidence="2">Belongs to the binding-protein-dependent transport system permease family. HisMQ subfamily.</text>
</comment>
<keyword evidence="4" id="KW-1003">Cell membrane</keyword>
<dbReference type="NCBIfam" id="TIGR01726">
    <property type="entry name" value="HEQRo_perm_3TM"/>
    <property type="match status" value="1"/>
</dbReference>
<feature type="domain" description="ABC transmembrane type-1" evidence="10">
    <location>
        <begin position="21"/>
        <end position="210"/>
    </location>
</feature>
<dbReference type="PANTHER" id="PTHR30614:SF20">
    <property type="entry name" value="GLUTAMINE TRANSPORT SYSTEM PERMEASE PROTEIN GLNP"/>
    <property type="match status" value="1"/>
</dbReference>
<feature type="transmembrane region" description="Helical" evidence="9">
    <location>
        <begin position="20"/>
        <end position="44"/>
    </location>
</feature>
<evidence type="ECO:0000256" key="3">
    <source>
        <dbReference type="ARBA" id="ARBA00022448"/>
    </source>
</evidence>
<proteinExistence type="inferred from homology"/>
<dbReference type="RefSeq" id="WP_092271797.1">
    <property type="nucleotide sequence ID" value="NZ_BJOE01000005.1"/>
</dbReference>
<dbReference type="GO" id="GO:0022857">
    <property type="term" value="F:transmembrane transporter activity"/>
    <property type="evidence" value="ECO:0007669"/>
    <property type="project" value="InterPro"/>
</dbReference>
<dbReference type="SUPFAM" id="SSF161098">
    <property type="entry name" value="MetI-like"/>
    <property type="match status" value="1"/>
</dbReference>
<evidence type="ECO:0000256" key="2">
    <source>
        <dbReference type="ARBA" id="ARBA00010072"/>
    </source>
</evidence>
<accession>A0A1I3YGP2</accession>
<reference evidence="12" key="1">
    <citation type="submission" date="2016-10" db="EMBL/GenBank/DDBJ databases">
        <authorList>
            <person name="Varghese N."/>
            <person name="Submissions S."/>
        </authorList>
    </citation>
    <scope>NUCLEOTIDE SEQUENCE [LARGE SCALE GENOMIC DNA]</scope>
    <source>
        <strain evidence="12">OK042</strain>
    </source>
</reference>
<evidence type="ECO:0000256" key="4">
    <source>
        <dbReference type="ARBA" id="ARBA00022475"/>
    </source>
</evidence>
<evidence type="ECO:0000256" key="8">
    <source>
        <dbReference type="ARBA" id="ARBA00023136"/>
    </source>
</evidence>
<sequence>MALDFMVIFEDNNLIALLEGLWVTVSMTFMALILSAVLGLIIGLGRMSKQKWISVLCSWYLAWFRGTPLLVQLMILYYGLAIGMQVDLSASVAGVLGLGMYSAAYVSEIVRGAIQSIDKGQMEAGRSLGMSHGKTMLKVILPQAVRRMLPPLCNEFIALTKNSSLLSVITVSELMRAGNLIVSNNFRYFEIYIGIAVLYFLVNYSISVIIGRLERKLSVEGARA</sequence>
<evidence type="ECO:0000256" key="6">
    <source>
        <dbReference type="ARBA" id="ARBA00022970"/>
    </source>
</evidence>
<organism evidence="11 12">
    <name type="scientific">Brevibacillus centrosporus</name>
    <dbReference type="NCBI Taxonomy" id="54910"/>
    <lineage>
        <taxon>Bacteria</taxon>
        <taxon>Bacillati</taxon>
        <taxon>Bacillota</taxon>
        <taxon>Bacilli</taxon>
        <taxon>Bacillales</taxon>
        <taxon>Paenibacillaceae</taxon>
        <taxon>Brevibacillus</taxon>
    </lineage>
</organism>
<dbReference type="GO" id="GO:0043190">
    <property type="term" value="C:ATP-binding cassette (ABC) transporter complex"/>
    <property type="evidence" value="ECO:0007669"/>
    <property type="project" value="InterPro"/>
</dbReference>
<evidence type="ECO:0000259" key="10">
    <source>
        <dbReference type="PROSITE" id="PS50928"/>
    </source>
</evidence>
<dbReference type="Gene3D" id="1.10.3720.10">
    <property type="entry name" value="MetI-like"/>
    <property type="match status" value="1"/>
</dbReference>
<evidence type="ECO:0000313" key="12">
    <source>
        <dbReference type="Proteomes" id="UP000198915"/>
    </source>
</evidence>
<dbReference type="GO" id="GO:0006865">
    <property type="term" value="P:amino acid transport"/>
    <property type="evidence" value="ECO:0007669"/>
    <property type="project" value="UniProtKB-KW"/>
</dbReference>
<feature type="transmembrane region" description="Helical" evidence="9">
    <location>
        <begin position="86"/>
        <end position="106"/>
    </location>
</feature>
<evidence type="ECO:0000256" key="9">
    <source>
        <dbReference type="RuleBase" id="RU363032"/>
    </source>
</evidence>
<dbReference type="CDD" id="cd06261">
    <property type="entry name" value="TM_PBP2"/>
    <property type="match status" value="1"/>
</dbReference>
<dbReference type="InterPro" id="IPR035906">
    <property type="entry name" value="MetI-like_sf"/>
</dbReference>
<gene>
    <name evidence="11" type="ORF">SAMN05518846_111131</name>
</gene>
<evidence type="ECO:0000256" key="1">
    <source>
        <dbReference type="ARBA" id="ARBA00004651"/>
    </source>
</evidence>
<keyword evidence="6" id="KW-0029">Amino-acid transport</keyword>
<protein>
    <submittedName>
        <fullName evidence="11">Amino acid ABC transporter membrane protein, PAAT family</fullName>
    </submittedName>
</protein>
<dbReference type="PROSITE" id="PS50928">
    <property type="entry name" value="ABC_TM1"/>
    <property type="match status" value="1"/>
</dbReference>
<evidence type="ECO:0000256" key="5">
    <source>
        <dbReference type="ARBA" id="ARBA00022692"/>
    </source>
</evidence>